<evidence type="ECO:0000256" key="3">
    <source>
        <dbReference type="ARBA" id="ARBA00022490"/>
    </source>
</evidence>
<evidence type="ECO:0000256" key="1">
    <source>
        <dbReference type="ARBA" id="ARBA00004496"/>
    </source>
</evidence>
<keyword evidence="12" id="KW-0670">Pyruvate</keyword>
<keyword evidence="7 12" id="KW-0573">Peptidoglycan synthesis</keyword>
<feature type="modified residue" description="2-(S-cysteinyl)pyruvic acid O-phosphothioketal" evidence="12">
    <location>
        <position position="116"/>
    </location>
</feature>
<comment type="caution">
    <text evidence="12">Lacks conserved residue(s) required for the propagation of feature annotation.</text>
</comment>
<keyword evidence="14" id="KW-1185">Reference proteome</keyword>
<evidence type="ECO:0000256" key="9">
    <source>
        <dbReference type="ARBA" id="ARBA00023316"/>
    </source>
</evidence>
<feature type="binding site" evidence="12">
    <location>
        <position position="92"/>
    </location>
    <ligand>
        <name>UDP-N-acetyl-alpha-D-glucosamine</name>
        <dbReference type="ChEBI" id="CHEBI:57705"/>
    </ligand>
</feature>
<dbReference type="GO" id="GO:0051301">
    <property type="term" value="P:cell division"/>
    <property type="evidence" value="ECO:0007669"/>
    <property type="project" value="UniProtKB-KW"/>
</dbReference>
<dbReference type="GO" id="GO:0009252">
    <property type="term" value="P:peptidoglycan biosynthetic process"/>
    <property type="evidence" value="ECO:0007669"/>
    <property type="project" value="UniProtKB-UniRule"/>
</dbReference>
<evidence type="ECO:0000256" key="10">
    <source>
        <dbReference type="ARBA" id="ARBA00038367"/>
    </source>
</evidence>
<proteinExistence type="inferred from homology"/>
<evidence type="ECO:0000256" key="5">
    <source>
        <dbReference type="ARBA" id="ARBA00022679"/>
    </source>
</evidence>
<dbReference type="SUPFAM" id="SSF55205">
    <property type="entry name" value="EPT/RTPC-like"/>
    <property type="match status" value="1"/>
</dbReference>
<evidence type="ECO:0000256" key="4">
    <source>
        <dbReference type="ARBA" id="ARBA00022618"/>
    </source>
</evidence>
<dbReference type="InterPro" id="IPR001986">
    <property type="entry name" value="Enolpyruvate_Tfrase_dom"/>
</dbReference>
<dbReference type="KEGG" id="asoc:CB4_01666"/>
<dbReference type="PANTHER" id="PTHR43783:SF1">
    <property type="entry name" value="UDP-N-ACETYLGLUCOSAMINE 1-CARBOXYVINYLTRANSFERASE"/>
    <property type="match status" value="1"/>
</dbReference>
<comment type="subcellular location">
    <subcellularLocation>
        <location evidence="1 12">Cytoplasm</location>
    </subcellularLocation>
</comment>
<dbReference type="GO" id="GO:0019277">
    <property type="term" value="P:UDP-N-acetylgalactosamine biosynthetic process"/>
    <property type="evidence" value="ECO:0007669"/>
    <property type="project" value="InterPro"/>
</dbReference>
<dbReference type="Gene3D" id="3.65.10.10">
    <property type="entry name" value="Enolpyruvate transferase domain"/>
    <property type="match status" value="2"/>
</dbReference>
<keyword evidence="8 12" id="KW-0131">Cell cycle</keyword>
<keyword evidence="3 12" id="KW-0963">Cytoplasm</keyword>
<dbReference type="GO" id="GO:0008760">
    <property type="term" value="F:UDP-N-acetylglucosamine 1-carboxyvinyltransferase activity"/>
    <property type="evidence" value="ECO:0007669"/>
    <property type="project" value="UniProtKB-UniRule"/>
</dbReference>
<dbReference type="NCBIfam" id="TIGR01072">
    <property type="entry name" value="murA"/>
    <property type="match status" value="1"/>
</dbReference>
<keyword evidence="9 12" id="KW-0961">Cell wall biogenesis/degradation</keyword>
<dbReference type="InterPro" id="IPR036968">
    <property type="entry name" value="Enolpyruvate_Tfrase_sf"/>
</dbReference>
<evidence type="ECO:0000313" key="14">
    <source>
        <dbReference type="Proteomes" id="UP000217696"/>
    </source>
</evidence>
<feature type="binding site" evidence="12">
    <location>
        <begin position="22"/>
        <end position="23"/>
    </location>
    <ligand>
        <name>phosphoenolpyruvate</name>
        <dbReference type="ChEBI" id="CHEBI:58702"/>
    </ligand>
</feature>
<sequence>MEAFVIEGGVPLTGELRIQGAKNAALPILAATVLTGGSYTIYDVPHLSDIEVMLKILTELGAVCRHEATTVHVDTTGLTSFAVPEELMGQMRSSIFLMGPLIARFGEVILSHPGGCAIGERRINLHLKGLEALGATITNHDGFIRCSAKQLRGGMIFLDYPSVGATENIMMAAVLAKGETILSNAAREPEIIDLQNFLNQLGARVRGAGTDKIIIEGVSALQAADYQVIPDRIVAGTMMLAAAITGGDITLRNVNPMHMVALLDVVKQSGVEIDYEHDIITVKGKRPFHAVERIITAPYPGFPTDMQAQMMAFLSLADGCSIMKETVFDGRFKHVNELCRLGANLYVDLNNAFIRGVPHLSGAVVEATDLRAGAALLIAGLAAEGETTVTRIHHIDRGYDRIEAQLASLGARIRRQS</sequence>
<protein>
    <recommendedName>
        <fullName evidence="12">UDP-N-acetylglucosamine 1-carboxyvinyltransferase</fullName>
        <ecNumber evidence="12">2.5.1.7</ecNumber>
    </recommendedName>
    <alternativeName>
        <fullName evidence="12">Enoylpyruvate transferase</fullName>
    </alternativeName>
    <alternativeName>
        <fullName evidence="12">UDP-N-acetylglucosamine enolpyruvyl transferase</fullName>
        <shortName evidence="12">EPT</shortName>
    </alternativeName>
</protein>
<dbReference type="Proteomes" id="UP000217696">
    <property type="component" value="Chromosome"/>
</dbReference>
<comment type="pathway">
    <text evidence="2 12">Cell wall biogenesis; peptidoglycan biosynthesis.</text>
</comment>
<evidence type="ECO:0000256" key="6">
    <source>
        <dbReference type="ARBA" id="ARBA00022960"/>
    </source>
</evidence>
<comment type="similarity">
    <text evidence="10 12">Belongs to the EPSP synthase family. MurA subfamily.</text>
</comment>
<dbReference type="EC" id="2.5.1.7" evidence="12"/>
<evidence type="ECO:0000256" key="12">
    <source>
        <dbReference type="HAMAP-Rule" id="MF_00111"/>
    </source>
</evidence>
<dbReference type="EMBL" id="AP017312">
    <property type="protein sequence ID" value="BAU27492.1"/>
    <property type="molecule type" value="Genomic_DNA"/>
</dbReference>
<dbReference type="InterPro" id="IPR005750">
    <property type="entry name" value="UDP_GlcNAc_COvinyl_MurA"/>
</dbReference>
<dbReference type="RefSeq" id="WP_096464870.1">
    <property type="nucleotide sequence ID" value="NZ_AP017312.1"/>
</dbReference>
<evidence type="ECO:0000256" key="7">
    <source>
        <dbReference type="ARBA" id="ARBA00022984"/>
    </source>
</evidence>
<keyword evidence="4 12" id="KW-0132">Cell division</keyword>
<reference evidence="13 14" key="1">
    <citation type="submission" date="2015-12" db="EMBL/GenBank/DDBJ databases">
        <title>Genome sequence of Aneurinibacillus soli.</title>
        <authorList>
            <person name="Lee J.S."/>
            <person name="Lee K.C."/>
            <person name="Kim K.K."/>
            <person name="Lee B.W."/>
        </authorList>
    </citation>
    <scope>NUCLEOTIDE SEQUENCE [LARGE SCALE GENOMIC DNA]</scope>
    <source>
        <strain evidence="13 14">CB4</strain>
    </source>
</reference>
<evidence type="ECO:0000256" key="2">
    <source>
        <dbReference type="ARBA" id="ARBA00004752"/>
    </source>
</evidence>
<evidence type="ECO:0000256" key="8">
    <source>
        <dbReference type="ARBA" id="ARBA00023306"/>
    </source>
</evidence>
<dbReference type="Pfam" id="PF00275">
    <property type="entry name" value="EPSP_synthase"/>
    <property type="match status" value="1"/>
</dbReference>
<dbReference type="AlphaFoldDB" id="A0A0U4NF90"/>
<dbReference type="InterPro" id="IPR013792">
    <property type="entry name" value="RNA3'P_cycl/enolpyr_Trfase_a/b"/>
</dbReference>
<dbReference type="PANTHER" id="PTHR43783">
    <property type="entry name" value="UDP-N-ACETYLGLUCOSAMINE 1-CARBOXYVINYLTRANSFERASE"/>
    <property type="match status" value="1"/>
</dbReference>
<keyword evidence="5 12" id="KW-0808">Transferase</keyword>
<feature type="active site" description="Proton donor" evidence="12">
    <location>
        <position position="116"/>
    </location>
</feature>
<dbReference type="GO" id="GO:0005737">
    <property type="term" value="C:cytoplasm"/>
    <property type="evidence" value="ECO:0007669"/>
    <property type="project" value="UniProtKB-SubCell"/>
</dbReference>
<dbReference type="HAMAP" id="MF_00111">
    <property type="entry name" value="MurA"/>
    <property type="match status" value="1"/>
</dbReference>
<dbReference type="FunFam" id="3.65.10.10:FF:000001">
    <property type="entry name" value="UDP-N-acetylglucosamine 1-carboxyvinyltransferase"/>
    <property type="match status" value="1"/>
</dbReference>
<evidence type="ECO:0000256" key="11">
    <source>
        <dbReference type="ARBA" id="ARBA00047527"/>
    </source>
</evidence>
<evidence type="ECO:0000313" key="13">
    <source>
        <dbReference type="EMBL" id="BAU27492.1"/>
    </source>
</evidence>
<dbReference type="GO" id="GO:0008360">
    <property type="term" value="P:regulation of cell shape"/>
    <property type="evidence" value="ECO:0007669"/>
    <property type="project" value="UniProtKB-KW"/>
</dbReference>
<dbReference type="InterPro" id="IPR050068">
    <property type="entry name" value="MurA_subfamily"/>
</dbReference>
<organism evidence="13 14">
    <name type="scientific">Aneurinibacillus soli</name>
    <dbReference type="NCBI Taxonomy" id="1500254"/>
    <lineage>
        <taxon>Bacteria</taxon>
        <taxon>Bacillati</taxon>
        <taxon>Bacillota</taxon>
        <taxon>Bacilli</taxon>
        <taxon>Bacillales</taxon>
        <taxon>Paenibacillaceae</taxon>
        <taxon>Aneurinibacillus group</taxon>
        <taxon>Aneurinibacillus</taxon>
    </lineage>
</organism>
<dbReference type="OrthoDB" id="9803760at2"/>
<dbReference type="GO" id="GO:0071555">
    <property type="term" value="P:cell wall organization"/>
    <property type="evidence" value="ECO:0007669"/>
    <property type="project" value="UniProtKB-KW"/>
</dbReference>
<dbReference type="NCBIfam" id="NF006873">
    <property type="entry name" value="PRK09369.1"/>
    <property type="match status" value="1"/>
</dbReference>
<feature type="binding site" evidence="12">
    <location>
        <position position="327"/>
    </location>
    <ligand>
        <name>UDP-N-acetyl-alpha-D-glucosamine</name>
        <dbReference type="ChEBI" id="CHEBI:57705"/>
    </ligand>
</feature>
<name>A0A0U4NF90_9BACL</name>
<dbReference type="CDD" id="cd01555">
    <property type="entry name" value="UdpNAET"/>
    <property type="match status" value="1"/>
</dbReference>
<dbReference type="UniPathway" id="UPA00219"/>
<gene>
    <name evidence="12 13" type="primary">murA</name>
    <name evidence="13" type="ORF">CB4_01666</name>
</gene>
<comment type="catalytic activity">
    <reaction evidence="11 12">
        <text>phosphoenolpyruvate + UDP-N-acetyl-alpha-D-glucosamine = UDP-N-acetyl-3-O-(1-carboxyvinyl)-alpha-D-glucosamine + phosphate</text>
        <dbReference type="Rhea" id="RHEA:18681"/>
        <dbReference type="ChEBI" id="CHEBI:43474"/>
        <dbReference type="ChEBI" id="CHEBI:57705"/>
        <dbReference type="ChEBI" id="CHEBI:58702"/>
        <dbReference type="ChEBI" id="CHEBI:68483"/>
        <dbReference type="EC" id="2.5.1.7"/>
    </reaction>
</comment>
<accession>A0A0U4NF90</accession>
<comment type="function">
    <text evidence="12">Cell wall formation. Adds enolpyruvyl to UDP-N-acetylglucosamine.</text>
</comment>
<keyword evidence="6 12" id="KW-0133">Cell shape</keyword>
<feature type="binding site" evidence="12">
    <location>
        <position position="305"/>
    </location>
    <ligand>
        <name>UDP-N-acetyl-alpha-D-glucosamine</name>
        <dbReference type="ChEBI" id="CHEBI:57705"/>
    </ligand>
</feature>